<feature type="compositionally biased region" description="Acidic residues" evidence="2">
    <location>
        <begin position="56"/>
        <end position="84"/>
    </location>
</feature>
<dbReference type="GO" id="GO:0005634">
    <property type="term" value="C:nucleus"/>
    <property type="evidence" value="ECO:0000318"/>
    <property type="project" value="GO_Central"/>
</dbReference>
<dbReference type="OrthoDB" id="1934635at2759"/>
<feature type="compositionally biased region" description="Basic and acidic residues" evidence="2">
    <location>
        <begin position="85"/>
        <end position="103"/>
    </location>
</feature>
<dbReference type="GO" id="GO:0045910">
    <property type="term" value="P:negative regulation of DNA recombination"/>
    <property type="evidence" value="ECO:0000318"/>
    <property type="project" value="GO_Central"/>
</dbReference>
<dbReference type="KEGG" id="dpx:DAPPUDRAFT_116587"/>
<keyword evidence="4" id="KW-1185">Reference proteome</keyword>
<keyword evidence="1" id="KW-0175">Coiled coil</keyword>
<dbReference type="GO" id="GO:0030261">
    <property type="term" value="P:chromosome condensation"/>
    <property type="evidence" value="ECO:0000318"/>
    <property type="project" value="GO_Central"/>
</dbReference>
<evidence type="ECO:0000313" key="3">
    <source>
        <dbReference type="EMBL" id="EFX66215.1"/>
    </source>
</evidence>
<organism evidence="3 4">
    <name type="scientific">Daphnia pulex</name>
    <name type="common">Water flea</name>
    <dbReference type="NCBI Taxonomy" id="6669"/>
    <lineage>
        <taxon>Eukaryota</taxon>
        <taxon>Metazoa</taxon>
        <taxon>Ecdysozoa</taxon>
        <taxon>Arthropoda</taxon>
        <taxon>Crustacea</taxon>
        <taxon>Branchiopoda</taxon>
        <taxon>Diplostraca</taxon>
        <taxon>Cladocera</taxon>
        <taxon>Anomopoda</taxon>
        <taxon>Daphniidae</taxon>
        <taxon>Daphnia</taxon>
    </lineage>
</organism>
<dbReference type="GO" id="GO:0003690">
    <property type="term" value="F:double-stranded DNA binding"/>
    <property type="evidence" value="ECO:0000318"/>
    <property type="project" value="GO_Central"/>
</dbReference>
<dbReference type="EMBL" id="GL732711">
    <property type="protein sequence ID" value="EFX66215.1"/>
    <property type="molecule type" value="Genomic_DNA"/>
</dbReference>
<name>E9HPT9_DAPPU</name>
<dbReference type="STRING" id="6669.E9HPT9"/>
<dbReference type="PANTHER" id="PTHR33223">
    <property type="entry name" value="CCHC-TYPE DOMAIN-CONTAINING PROTEIN"/>
    <property type="match status" value="1"/>
</dbReference>
<evidence type="ECO:0008006" key="5">
    <source>
        <dbReference type="Google" id="ProtNLM"/>
    </source>
</evidence>
<accession>E9HPT9</accession>
<feature type="region of interest" description="Disordered" evidence="2">
    <location>
        <begin position="271"/>
        <end position="290"/>
    </location>
</feature>
<feature type="region of interest" description="Disordered" evidence="2">
    <location>
        <begin position="33"/>
        <end position="187"/>
    </location>
</feature>
<evidence type="ECO:0000256" key="1">
    <source>
        <dbReference type="SAM" id="Coils"/>
    </source>
</evidence>
<dbReference type="GO" id="GO:0031492">
    <property type="term" value="F:nucleosomal DNA binding"/>
    <property type="evidence" value="ECO:0000318"/>
    <property type="project" value="GO_Central"/>
</dbReference>
<gene>
    <name evidence="3" type="ORF">DAPPUDRAFT_116587</name>
</gene>
<feature type="compositionally biased region" description="Basic and acidic residues" evidence="2">
    <location>
        <begin position="132"/>
        <end position="142"/>
    </location>
</feature>
<feature type="coiled-coil region" evidence="1">
    <location>
        <begin position="655"/>
        <end position="718"/>
    </location>
</feature>
<dbReference type="eggNOG" id="ENOG502TB6Z">
    <property type="taxonomic scope" value="Eukaryota"/>
</dbReference>
<dbReference type="InParanoid" id="E9HPT9"/>
<proteinExistence type="predicted"/>
<dbReference type="AlphaFoldDB" id="E9HPT9"/>
<dbReference type="PhylomeDB" id="E9HPT9"/>
<sequence>MEGVTIDPPKEKLGTPGFLKNIGAIFSKLSPKQFKRAPKLPQPTDAIQVDGSQPSSEEEEDDEDEEEDDEDEEEEDEEEEEEEDENKKNLDNRSFEEQREDWAQTKGKALARTPIQPKRLYPNLEEVEEDEQRLGADLRADSEDGDDESVDEAGPSKPVKRNRNLRVKGQPPTRISTRIRGEPPAPLENEHIEINVLVNQTETVINEQENLSIINEVSRAKSSDSESDEEEITVNRKNLTKRVKQKEKVETRTDSESEEEKVTVKITNPRKKVEQKGKVEENKKTKVRSITPDRLSETNPFRQIEQKGKVEANKKTKVRPITPDRLSETNPFRDIELWETTTTFPKMKEEDETSIIKRKSVTSHQSHFDKMYRYLRNAGVPKEEAKHGTLMASEPLNDEALCDSEVEPEETILAKDCRVKSNQSYYNNQKLLQNQQQMTISLLAQVPAFNGMGSTKFEDWIKYFERVIDTSEFEEGKKIKLLYSKLFGSAEDCITTFQLCYPKEAKSFTKVKQCLHERFHGGDSRKMYLKEYNNCTRNPGESIRDYACRIQKLYSFAYPTKSEKSVDLEMRELMIMDRFLGGLKLNLRERMSFKEFKNLKDLVKATENCAAILNEAKLEKRNVEFINAISTNSNSQALSEIKKEAEGWKMTSEKNQKLLSDLLQKKEEKKQKKREEGFIKAVSTNSNVQAIDDTKRDLEELKITAKNNQQLLSDMLQQARETTKLMNQVSQLQAQSVVPNQSVFSPQNQRLSEECILGLDALYEHKFIIDGSERKIYRVKKTTLPDSAPTIMAGKKITIKPFSATVVESEGNGAQLPPHLAFYLNRGPGLNSGLRLDPFISKEDEGAFFSIAIVNETNKPITLPKYELIGTLDFSRVERQNINSCTEDEEPSVPLDFKNNLPKEMPEIDRENITKFLESRRKMFATKTGELGKTGLVKHHINTEGQGPIRLRPYRIHQNNKSELGSISQ</sequence>
<reference evidence="3 4" key="1">
    <citation type="journal article" date="2011" name="Science">
        <title>The ecoresponsive genome of Daphnia pulex.</title>
        <authorList>
            <person name="Colbourne J.K."/>
            <person name="Pfrender M.E."/>
            <person name="Gilbert D."/>
            <person name="Thomas W.K."/>
            <person name="Tucker A."/>
            <person name="Oakley T.H."/>
            <person name="Tokishita S."/>
            <person name="Aerts A."/>
            <person name="Arnold G.J."/>
            <person name="Basu M.K."/>
            <person name="Bauer D.J."/>
            <person name="Caceres C.E."/>
            <person name="Carmel L."/>
            <person name="Casola C."/>
            <person name="Choi J.H."/>
            <person name="Detter J.C."/>
            <person name="Dong Q."/>
            <person name="Dusheyko S."/>
            <person name="Eads B.D."/>
            <person name="Frohlich T."/>
            <person name="Geiler-Samerotte K.A."/>
            <person name="Gerlach D."/>
            <person name="Hatcher P."/>
            <person name="Jogdeo S."/>
            <person name="Krijgsveld J."/>
            <person name="Kriventseva E.V."/>
            <person name="Kultz D."/>
            <person name="Laforsch C."/>
            <person name="Lindquist E."/>
            <person name="Lopez J."/>
            <person name="Manak J.R."/>
            <person name="Muller J."/>
            <person name="Pangilinan J."/>
            <person name="Patwardhan R.P."/>
            <person name="Pitluck S."/>
            <person name="Pritham E.J."/>
            <person name="Rechtsteiner A."/>
            <person name="Rho M."/>
            <person name="Rogozin I.B."/>
            <person name="Sakarya O."/>
            <person name="Salamov A."/>
            <person name="Schaack S."/>
            <person name="Shapiro H."/>
            <person name="Shiga Y."/>
            <person name="Skalitzky C."/>
            <person name="Smith Z."/>
            <person name="Souvorov A."/>
            <person name="Sung W."/>
            <person name="Tang Z."/>
            <person name="Tsuchiya D."/>
            <person name="Tu H."/>
            <person name="Vos H."/>
            <person name="Wang M."/>
            <person name="Wolf Y.I."/>
            <person name="Yamagata H."/>
            <person name="Yamada T."/>
            <person name="Ye Y."/>
            <person name="Shaw J.R."/>
            <person name="Andrews J."/>
            <person name="Crease T.J."/>
            <person name="Tang H."/>
            <person name="Lucas S.M."/>
            <person name="Robertson H.M."/>
            <person name="Bork P."/>
            <person name="Koonin E.V."/>
            <person name="Zdobnov E.M."/>
            <person name="Grigoriev I.V."/>
            <person name="Lynch M."/>
            <person name="Boore J.L."/>
        </authorList>
    </citation>
    <scope>NUCLEOTIDE SEQUENCE [LARGE SCALE GENOMIC DNA]</scope>
</reference>
<evidence type="ECO:0000313" key="4">
    <source>
        <dbReference type="Proteomes" id="UP000000305"/>
    </source>
</evidence>
<evidence type="ECO:0000256" key="2">
    <source>
        <dbReference type="SAM" id="MobiDB-lite"/>
    </source>
</evidence>
<dbReference type="Proteomes" id="UP000000305">
    <property type="component" value="Unassembled WGS sequence"/>
</dbReference>
<dbReference type="HOGENOM" id="CLU_012926_0_0_1"/>
<dbReference type="PANTHER" id="PTHR33223:SF6">
    <property type="entry name" value="CCHC-TYPE DOMAIN-CONTAINING PROTEIN"/>
    <property type="match status" value="1"/>
</dbReference>
<feature type="compositionally biased region" description="Basic and acidic residues" evidence="2">
    <location>
        <begin position="271"/>
        <end position="284"/>
    </location>
</feature>
<protein>
    <recommendedName>
        <fullName evidence="5">Retrotransposon gag domain-containing protein</fullName>
    </recommendedName>
</protein>